<evidence type="ECO:0000313" key="2">
    <source>
        <dbReference type="EMBL" id="KAF2531755.1"/>
    </source>
</evidence>
<accession>A0A8S9FDM3</accession>
<proteinExistence type="predicted"/>
<organism evidence="2">
    <name type="scientific">Brassica cretica</name>
    <name type="common">Mustard</name>
    <dbReference type="NCBI Taxonomy" id="69181"/>
    <lineage>
        <taxon>Eukaryota</taxon>
        <taxon>Viridiplantae</taxon>
        <taxon>Streptophyta</taxon>
        <taxon>Embryophyta</taxon>
        <taxon>Tracheophyta</taxon>
        <taxon>Spermatophyta</taxon>
        <taxon>Magnoliopsida</taxon>
        <taxon>eudicotyledons</taxon>
        <taxon>Gunneridae</taxon>
        <taxon>Pentapetalae</taxon>
        <taxon>rosids</taxon>
        <taxon>malvids</taxon>
        <taxon>Brassicales</taxon>
        <taxon>Brassicaceae</taxon>
        <taxon>Brassiceae</taxon>
        <taxon>Brassica</taxon>
    </lineage>
</organism>
<sequence length="344" mass="37575">MVCVIDRLVVVRALSGFGFFVAKLGLGRFASGGVVVCSKRRKYLDLIEGSSPNFPFFSQPQDGSVVSEKVFGFREGQGSDDRFAPSEGPIARPQASSVGDEGLSGSSDRCDESRLEPIAVRGDDEGHAEASGSVGRRSLRSIPFRVSSSGSIEQLLDLPPESSRPSVVIEQNWGDVSSTCSTVKSVSSLLRRCEAYGATFIIPRADQRPWSAPVGFHCISLTQLMVGAVRIAVALMVMAAEIDVSMSVRIFEELTQTQPKPNGIYAVAYLISQHVYSSYNSTFNRSSSKALVHFLDWVVFGQARNSERRTLQLEVCHHSFKSGAIDLDRLRGLNSLTDRWKLTL</sequence>
<feature type="compositionally biased region" description="Basic and acidic residues" evidence="1">
    <location>
        <begin position="108"/>
        <end position="128"/>
    </location>
</feature>
<reference evidence="2" key="1">
    <citation type="submission" date="2019-12" db="EMBL/GenBank/DDBJ databases">
        <title>Genome sequencing and annotation of Brassica cretica.</title>
        <authorList>
            <person name="Studholme D.J."/>
            <person name="Sarris P.F."/>
        </authorList>
    </citation>
    <scope>NUCLEOTIDE SEQUENCE</scope>
    <source>
        <strain evidence="2">PFS-102/07</strain>
        <tissue evidence="2">Leaf</tissue>
    </source>
</reference>
<dbReference type="EMBL" id="QGKY02002305">
    <property type="protein sequence ID" value="KAF2531755.1"/>
    <property type="molecule type" value="Genomic_DNA"/>
</dbReference>
<gene>
    <name evidence="2" type="ORF">F2Q70_00028997</name>
</gene>
<protein>
    <submittedName>
        <fullName evidence="2">Uncharacterized protein</fullName>
    </submittedName>
</protein>
<name>A0A8S9FDM3_BRACR</name>
<dbReference type="AlphaFoldDB" id="A0A8S9FDM3"/>
<evidence type="ECO:0000256" key="1">
    <source>
        <dbReference type="SAM" id="MobiDB-lite"/>
    </source>
</evidence>
<feature type="region of interest" description="Disordered" evidence="1">
    <location>
        <begin position="78"/>
        <end position="134"/>
    </location>
</feature>
<comment type="caution">
    <text evidence="2">The sequence shown here is derived from an EMBL/GenBank/DDBJ whole genome shotgun (WGS) entry which is preliminary data.</text>
</comment>